<dbReference type="EMBL" id="CAJOBA010102877">
    <property type="protein sequence ID" value="CAF4526584.1"/>
    <property type="molecule type" value="Genomic_DNA"/>
</dbReference>
<dbReference type="Proteomes" id="UP000677228">
    <property type="component" value="Unassembled WGS sequence"/>
</dbReference>
<organism evidence="2 4">
    <name type="scientific">Didymodactylos carnosus</name>
    <dbReference type="NCBI Taxonomy" id="1234261"/>
    <lineage>
        <taxon>Eukaryota</taxon>
        <taxon>Metazoa</taxon>
        <taxon>Spiralia</taxon>
        <taxon>Gnathifera</taxon>
        <taxon>Rotifera</taxon>
        <taxon>Eurotatoria</taxon>
        <taxon>Bdelloidea</taxon>
        <taxon>Philodinida</taxon>
        <taxon>Philodinidae</taxon>
        <taxon>Didymodactylos</taxon>
    </lineage>
</organism>
<dbReference type="Proteomes" id="UP000682733">
    <property type="component" value="Unassembled WGS sequence"/>
</dbReference>
<feature type="non-terminal residue" evidence="2">
    <location>
        <position position="52"/>
    </location>
</feature>
<feature type="region of interest" description="Disordered" evidence="1">
    <location>
        <begin position="1"/>
        <end position="52"/>
    </location>
</feature>
<reference evidence="2" key="1">
    <citation type="submission" date="2021-02" db="EMBL/GenBank/DDBJ databases">
        <authorList>
            <person name="Nowell W R."/>
        </authorList>
    </citation>
    <scope>NUCLEOTIDE SEQUENCE</scope>
</reference>
<evidence type="ECO:0000313" key="2">
    <source>
        <dbReference type="EMBL" id="CAF1663974.1"/>
    </source>
</evidence>
<evidence type="ECO:0000313" key="3">
    <source>
        <dbReference type="EMBL" id="CAF4526584.1"/>
    </source>
</evidence>
<proteinExistence type="predicted"/>
<gene>
    <name evidence="2" type="ORF">OVA965_LOCUS45433</name>
    <name evidence="3" type="ORF">TMI583_LOCUS48918</name>
</gene>
<sequence length="52" mass="5970">KSVHLFRPYEPPQESTKDSGYGGHNFVFHLNDDPPTIASSFSDDETIRTERF</sequence>
<dbReference type="EMBL" id="CAJNOK010071433">
    <property type="protein sequence ID" value="CAF1663974.1"/>
    <property type="molecule type" value="Genomic_DNA"/>
</dbReference>
<evidence type="ECO:0000256" key="1">
    <source>
        <dbReference type="SAM" id="MobiDB-lite"/>
    </source>
</evidence>
<comment type="caution">
    <text evidence="2">The sequence shown here is derived from an EMBL/GenBank/DDBJ whole genome shotgun (WGS) entry which is preliminary data.</text>
</comment>
<evidence type="ECO:0000313" key="4">
    <source>
        <dbReference type="Proteomes" id="UP000677228"/>
    </source>
</evidence>
<accession>A0A8S2GE10</accession>
<dbReference type="AlphaFoldDB" id="A0A8S2GE10"/>
<protein>
    <submittedName>
        <fullName evidence="2">Uncharacterized protein</fullName>
    </submittedName>
</protein>
<name>A0A8S2GE10_9BILA</name>